<keyword evidence="6" id="KW-1185">Reference proteome</keyword>
<dbReference type="EMBL" id="AFWT01000037">
    <property type="protein sequence ID" value="EGV28466.1"/>
    <property type="molecule type" value="Genomic_DNA"/>
</dbReference>
<feature type="domain" description="PAC" evidence="2">
    <location>
        <begin position="557"/>
        <end position="609"/>
    </location>
</feature>
<dbReference type="SUPFAM" id="SSF55785">
    <property type="entry name" value="PYP-like sensor domain (PAS domain)"/>
    <property type="match status" value="2"/>
</dbReference>
<dbReference type="STRING" id="765913.ThidrDRAFT_3762"/>
<dbReference type="CDD" id="cd01949">
    <property type="entry name" value="GGDEF"/>
    <property type="match status" value="1"/>
</dbReference>
<feature type="domain" description="PAS" evidence="1">
    <location>
        <begin position="484"/>
        <end position="531"/>
    </location>
</feature>
<proteinExistence type="predicted"/>
<dbReference type="RefSeq" id="WP_007042475.1">
    <property type="nucleotide sequence ID" value="NZ_AFWT01000037.1"/>
</dbReference>
<reference evidence="5 6" key="1">
    <citation type="submission" date="2011-06" db="EMBL/GenBank/DDBJ databases">
        <title>The draft genome of Thiorhodococcus drewsii AZ1.</title>
        <authorList>
            <consortium name="US DOE Joint Genome Institute (JGI-PGF)"/>
            <person name="Lucas S."/>
            <person name="Han J."/>
            <person name="Lapidus A."/>
            <person name="Cheng J.-F."/>
            <person name="Goodwin L."/>
            <person name="Pitluck S."/>
            <person name="Peters L."/>
            <person name="Land M.L."/>
            <person name="Hauser L."/>
            <person name="Vogl K."/>
            <person name="Liu Z."/>
            <person name="Imhoff J."/>
            <person name="Thiel V."/>
            <person name="Frigaard N.-U."/>
            <person name="Bryant D.A."/>
            <person name="Woyke T.J."/>
        </authorList>
    </citation>
    <scope>NUCLEOTIDE SEQUENCE [LARGE SCALE GENOMIC DNA]</scope>
    <source>
        <strain evidence="5 6">AZ1</strain>
    </source>
</reference>
<dbReference type="SMART" id="SM00091">
    <property type="entry name" value="PAS"/>
    <property type="match status" value="2"/>
</dbReference>
<dbReference type="Proteomes" id="UP000004200">
    <property type="component" value="Unassembled WGS sequence"/>
</dbReference>
<feature type="domain" description="EAL" evidence="3">
    <location>
        <begin position="783"/>
        <end position="1041"/>
    </location>
</feature>
<dbReference type="SUPFAM" id="SSF55073">
    <property type="entry name" value="Nucleotide cyclase"/>
    <property type="match status" value="1"/>
</dbReference>
<evidence type="ECO:0000259" key="3">
    <source>
        <dbReference type="PROSITE" id="PS50883"/>
    </source>
</evidence>
<dbReference type="OrthoDB" id="8553030at2"/>
<evidence type="ECO:0000259" key="2">
    <source>
        <dbReference type="PROSITE" id="PS50113"/>
    </source>
</evidence>
<dbReference type="CDD" id="cd01948">
    <property type="entry name" value="EAL"/>
    <property type="match status" value="1"/>
</dbReference>
<name>G2E649_9GAMM</name>
<dbReference type="InterPro" id="IPR000700">
    <property type="entry name" value="PAS-assoc_C"/>
</dbReference>
<dbReference type="Gene3D" id="3.30.450.40">
    <property type="match status" value="1"/>
</dbReference>
<organism evidence="5 6">
    <name type="scientific">Thiorhodococcus drewsii AZ1</name>
    <dbReference type="NCBI Taxonomy" id="765913"/>
    <lineage>
        <taxon>Bacteria</taxon>
        <taxon>Pseudomonadati</taxon>
        <taxon>Pseudomonadota</taxon>
        <taxon>Gammaproteobacteria</taxon>
        <taxon>Chromatiales</taxon>
        <taxon>Chromatiaceae</taxon>
        <taxon>Thiorhodococcus</taxon>
    </lineage>
</organism>
<dbReference type="PROSITE" id="PS50112">
    <property type="entry name" value="PAS"/>
    <property type="match status" value="1"/>
</dbReference>
<feature type="domain" description="GGDEF" evidence="4">
    <location>
        <begin position="641"/>
        <end position="774"/>
    </location>
</feature>
<evidence type="ECO:0000259" key="4">
    <source>
        <dbReference type="PROSITE" id="PS50887"/>
    </source>
</evidence>
<dbReference type="InterPro" id="IPR035919">
    <property type="entry name" value="EAL_sf"/>
</dbReference>
<dbReference type="InterPro" id="IPR000014">
    <property type="entry name" value="PAS"/>
</dbReference>
<dbReference type="PROSITE" id="PS50883">
    <property type="entry name" value="EAL"/>
    <property type="match status" value="1"/>
</dbReference>
<dbReference type="SUPFAM" id="SSF141868">
    <property type="entry name" value="EAL domain-like"/>
    <property type="match status" value="1"/>
</dbReference>
<feature type="domain" description="PAC" evidence="2">
    <location>
        <begin position="434"/>
        <end position="487"/>
    </location>
</feature>
<dbReference type="InterPro" id="IPR029016">
    <property type="entry name" value="GAF-like_dom_sf"/>
</dbReference>
<dbReference type="Gene3D" id="3.30.450.20">
    <property type="entry name" value="PAS domain"/>
    <property type="match status" value="2"/>
</dbReference>
<dbReference type="PROSITE" id="PS50113">
    <property type="entry name" value="PAC"/>
    <property type="match status" value="2"/>
</dbReference>
<dbReference type="SMART" id="SM00052">
    <property type="entry name" value="EAL"/>
    <property type="match status" value="1"/>
</dbReference>
<dbReference type="SMART" id="SM00086">
    <property type="entry name" value="PAC"/>
    <property type="match status" value="2"/>
</dbReference>
<dbReference type="InterPro" id="IPR003018">
    <property type="entry name" value="GAF"/>
</dbReference>
<dbReference type="Pfam" id="PF00990">
    <property type="entry name" value="GGDEF"/>
    <property type="match status" value="1"/>
</dbReference>
<comment type="caution">
    <text evidence="5">The sequence shown here is derived from an EMBL/GenBank/DDBJ whole genome shotgun (WGS) entry which is preliminary data.</text>
</comment>
<dbReference type="CDD" id="cd00130">
    <property type="entry name" value="PAS"/>
    <property type="match status" value="2"/>
</dbReference>
<protein>
    <submittedName>
        <fullName evidence="5">Diguanylate cyclase/phosphodiesterase with PAS/PAC and GAF sensor(S)</fullName>
    </submittedName>
</protein>
<gene>
    <name evidence="5" type="ORF">ThidrDRAFT_3762</name>
</gene>
<dbReference type="eggNOG" id="COG5001">
    <property type="taxonomic scope" value="Bacteria"/>
</dbReference>
<accession>G2E649</accession>
<dbReference type="InterPro" id="IPR029787">
    <property type="entry name" value="Nucleotide_cyclase"/>
</dbReference>
<dbReference type="Gene3D" id="3.30.70.270">
    <property type="match status" value="1"/>
</dbReference>
<dbReference type="InterPro" id="IPR052155">
    <property type="entry name" value="Biofilm_reg_signaling"/>
</dbReference>
<dbReference type="Gene3D" id="3.20.20.450">
    <property type="entry name" value="EAL domain"/>
    <property type="match status" value="1"/>
</dbReference>
<dbReference type="PANTHER" id="PTHR44757">
    <property type="entry name" value="DIGUANYLATE CYCLASE DGCP"/>
    <property type="match status" value="1"/>
</dbReference>
<sequence length="1051" mass="117881">MNKKDRVELSSLREQARQILRDHRFDDTIADYDRGDLSLQTLLEELHVYHAELLVQQDALRESHEMNELALARFVRLYYELPLPALLVSWCGHITDANAAANALLAMNRQLFSHLATDHHVPVLERALLKAQANGKAICPEVSLRGADRGTLIADLMLIHLPGSESKESEFVCTIVDQTERIAQLDTQRLLADISSLFVNSRQTELDEVIVQALKRVGRFFKTDCCNLYRLQAQGSVFEPTHSWIEDDTPCSHGQACIPATEFPWWSARIDRTDHVHIPDSALLPPETEGHSRHQRVQTRLSLPLIGDGQVMGALVLNAATSPRAWNAHEIRTLRLIGENIANLLVRQRTGQELRASEARYRQVTSIMSNVAYSCLDREGQGHRIEWITDSILSLTGHDANEVLSRGSWRFLVLAEDQGRFDAHITTLPPGETSSCELRLRHKDGSLLWVRCTTECIQESIAPRVARLYGGLIDITEQKARACELERLELVVKQSPSIVLITDPHGDIEYVNQRFCDVTGYSHQEICGQHLNVLKSDTTPSQYIRKIWLRLMRGNSWQGELQHRKKSGELYWEQALITPLRNDNGIISHFVKLAEDISDKKTLTEQLAYLIHYDPLTGLPNRTLMRERIDRALAAGRRNGHGLALLSIDLDKLKFINDTLGHASGDGLLREVARRLQTLLGEDDTLARFGGDNFFLLAGHLGQVQDSVRLAEQVNALLDEPIKLGANTVRITACTGISLYPEDAQTTDALIGHADAALHIAKGEGRRLYRFFTPVLNRRLLEQFHLEQALRIGLERGELVLQYQPRVDITTGKILSMEALARWRHPERGLVSPSQFIPIAESTGLILDLGPLVLREACQQIQRWKAEGVPIVPIAVNLSANELYQEDLTHRIQDIMAASQVDPAQLEFEITESAAMRSIDQAVTILSQLRSCGFTLSIDDFGTGYASLNYLNRLPMQAIKIDRSFLTEIDGKLNGHSQGAAIVKAIIGLGSNLGIHIIAEGVETQAQRRFLIDHGCNVAQGYLFAWPLTPEEIEPLLRAGRIRIDETEALV</sequence>
<dbReference type="NCBIfam" id="TIGR00229">
    <property type="entry name" value="sensory_box"/>
    <property type="match status" value="2"/>
</dbReference>
<dbReference type="InterPro" id="IPR001610">
    <property type="entry name" value="PAC"/>
</dbReference>
<evidence type="ECO:0000313" key="6">
    <source>
        <dbReference type="Proteomes" id="UP000004200"/>
    </source>
</evidence>
<dbReference type="AlphaFoldDB" id="G2E649"/>
<dbReference type="PROSITE" id="PS50887">
    <property type="entry name" value="GGDEF"/>
    <property type="match status" value="1"/>
</dbReference>
<dbReference type="InterPro" id="IPR001633">
    <property type="entry name" value="EAL_dom"/>
</dbReference>
<dbReference type="Pfam" id="PF13185">
    <property type="entry name" value="GAF_2"/>
    <property type="match status" value="1"/>
</dbReference>
<dbReference type="NCBIfam" id="TIGR00254">
    <property type="entry name" value="GGDEF"/>
    <property type="match status" value="1"/>
</dbReference>
<dbReference type="SMART" id="SM00065">
    <property type="entry name" value="GAF"/>
    <property type="match status" value="1"/>
</dbReference>
<dbReference type="SMART" id="SM00267">
    <property type="entry name" value="GGDEF"/>
    <property type="match status" value="1"/>
</dbReference>
<evidence type="ECO:0000259" key="1">
    <source>
        <dbReference type="PROSITE" id="PS50112"/>
    </source>
</evidence>
<dbReference type="PANTHER" id="PTHR44757:SF2">
    <property type="entry name" value="BIOFILM ARCHITECTURE MAINTENANCE PROTEIN MBAA"/>
    <property type="match status" value="1"/>
</dbReference>
<dbReference type="InterPro" id="IPR043128">
    <property type="entry name" value="Rev_trsase/Diguanyl_cyclase"/>
</dbReference>
<dbReference type="InterPro" id="IPR035965">
    <property type="entry name" value="PAS-like_dom_sf"/>
</dbReference>
<evidence type="ECO:0000313" key="5">
    <source>
        <dbReference type="EMBL" id="EGV28466.1"/>
    </source>
</evidence>
<dbReference type="InterPro" id="IPR013655">
    <property type="entry name" value="PAS_fold_3"/>
</dbReference>
<dbReference type="Pfam" id="PF08447">
    <property type="entry name" value="PAS_3"/>
    <property type="match status" value="1"/>
</dbReference>
<dbReference type="Pfam" id="PF00563">
    <property type="entry name" value="EAL"/>
    <property type="match status" value="1"/>
</dbReference>
<dbReference type="InterPro" id="IPR000160">
    <property type="entry name" value="GGDEF_dom"/>
</dbReference>
<dbReference type="SUPFAM" id="SSF55781">
    <property type="entry name" value="GAF domain-like"/>
    <property type="match status" value="1"/>
</dbReference>
<dbReference type="Pfam" id="PF13426">
    <property type="entry name" value="PAS_9"/>
    <property type="match status" value="1"/>
</dbReference>